<dbReference type="GO" id="GO:0005840">
    <property type="term" value="C:ribosome"/>
    <property type="evidence" value="ECO:0007669"/>
    <property type="project" value="UniProtKB-KW"/>
</dbReference>
<dbReference type="RefSeq" id="XP_067921056.1">
    <property type="nucleotide sequence ID" value="XM_068066971.1"/>
</dbReference>
<dbReference type="GO" id="GO:0003735">
    <property type="term" value="F:structural constituent of ribosome"/>
    <property type="evidence" value="ECO:0007669"/>
    <property type="project" value="InterPro"/>
</dbReference>
<dbReference type="InterPro" id="IPR036967">
    <property type="entry name" value="Ribosomal_uS11_sf"/>
</dbReference>
<dbReference type="Gene3D" id="3.30.420.80">
    <property type="entry name" value="Ribosomal protein S11"/>
    <property type="match status" value="1"/>
</dbReference>
<keyword evidence="7" id="KW-1185">Reference proteome</keyword>
<protein>
    <submittedName>
        <fullName evidence="6">Ribosomal protein s11</fullName>
    </submittedName>
</protein>
<proteinExistence type="inferred from homology"/>
<feature type="region of interest" description="Disordered" evidence="5">
    <location>
        <begin position="274"/>
        <end position="333"/>
    </location>
</feature>
<feature type="region of interest" description="Disordered" evidence="5">
    <location>
        <begin position="470"/>
        <end position="489"/>
    </location>
</feature>
<accession>A0A2C6KSK9</accession>
<dbReference type="OrthoDB" id="329520at2759"/>
<comment type="caution">
    <text evidence="6">The sequence shown here is derived from an EMBL/GenBank/DDBJ whole genome shotgun (WGS) entry which is preliminary data.</text>
</comment>
<dbReference type="EMBL" id="MIGC01003505">
    <property type="protein sequence ID" value="PHJ19355.1"/>
    <property type="molecule type" value="Genomic_DNA"/>
</dbReference>
<evidence type="ECO:0000256" key="1">
    <source>
        <dbReference type="ARBA" id="ARBA00004229"/>
    </source>
</evidence>
<dbReference type="InterPro" id="IPR001971">
    <property type="entry name" value="Ribosomal_uS11"/>
</dbReference>
<reference evidence="6 7" key="1">
    <citation type="journal article" date="2017" name="Int. J. Parasitol.">
        <title>The genome of the protozoan parasite Cystoisospora suis and a reverse vaccinology approach to identify vaccine candidates.</title>
        <authorList>
            <person name="Palmieri N."/>
            <person name="Shrestha A."/>
            <person name="Ruttkowski B."/>
            <person name="Beck T."/>
            <person name="Vogl C."/>
            <person name="Tomley F."/>
            <person name="Blake D.P."/>
            <person name="Joachim A."/>
        </authorList>
    </citation>
    <scope>NUCLEOTIDE SEQUENCE [LARGE SCALE GENOMIC DNA]</scope>
    <source>
        <strain evidence="6 7">Wien I</strain>
    </source>
</reference>
<dbReference type="SUPFAM" id="SSF53137">
    <property type="entry name" value="Translational machinery components"/>
    <property type="match status" value="1"/>
</dbReference>
<organism evidence="6 7">
    <name type="scientific">Cystoisospora suis</name>
    <dbReference type="NCBI Taxonomy" id="483139"/>
    <lineage>
        <taxon>Eukaryota</taxon>
        <taxon>Sar</taxon>
        <taxon>Alveolata</taxon>
        <taxon>Apicomplexa</taxon>
        <taxon>Conoidasida</taxon>
        <taxon>Coccidia</taxon>
        <taxon>Eucoccidiorida</taxon>
        <taxon>Eimeriorina</taxon>
        <taxon>Sarcocystidae</taxon>
        <taxon>Cystoisospora</taxon>
    </lineage>
</organism>
<evidence type="ECO:0000313" key="6">
    <source>
        <dbReference type="EMBL" id="PHJ19355.1"/>
    </source>
</evidence>
<sequence length="489" mass="52966">MGLANFTSGGTGALFCSCSCPGVALLRSFPLNSVHTASRAWRSTNESPVLTGKDSASPHKASVSAALPSTCRRTFHRAARDSNVVSSSRGRHFGPMYEVPAQSDSSSGSDPDCGVRSVGYRLNFFRRIEQGGSNGVTNIRCGCVSSSSNIDTRSSHRLPVSRLCFPFCSANSLAAATWRLHVPSLISRASPCSTSSYDVPTSPHVSTSMKGPYAFSPFPSVEFQWETSCMCRPFCSCFLEREKRIRGNASAGMLYSSLTSSFLRSFSTATEAGTLNSSSSKVDASSTTSTASASVASSVSDPFKPGGERGSKTPRVADPPPTGLPGKGRKVQLSKKELKAVGGHPRRYKLMGGRPEFHHVDRNRNGHIIEPTDKFQVVLTTSKNNVHAQVVNKSRAYRTIFGSFAGNVGYRKQAQQDPQCAYRIGQNIARKCKRLGISQVEVKFRRIMRVNQVLQAFLAHGLGVSSITHEPRLPKCGQNATKPRKRRRV</sequence>
<evidence type="ECO:0000256" key="3">
    <source>
        <dbReference type="ARBA" id="ARBA00022980"/>
    </source>
</evidence>
<evidence type="ECO:0000256" key="5">
    <source>
        <dbReference type="SAM" id="MobiDB-lite"/>
    </source>
</evidence>
<dbReference type="VEuPathDB" id="ToxoDB:CSUI_006819"/>
<dbReference type="GO" id="GO:1990904">
    <property type="term" value="C:ribonucleoprotein complex"/>
    <property type="evidence" value="ECO:0007669"/>
    <property type="project" value="UniProtKB-KW"/>
</dbReference>
<evidence type="ECO:0000313" key="7">
    <source>
        <dbReference type="Proteomes" id="UP000221165"/>
    </source>
</evidence>
<feature type="compositionally biased region" description="Low complexity" evidence="5">
    <location>
        <begin position="277"/>
        <end position="300"/>
    </location>
</feature>
<dbReference type="AlphaFoldDB" id="A0A2C6KSK9"/>
<keyword evidence="3 6" id="KW-0689">Ribosomal protein</keyword>
<dbReference type="GeneID" id="94430182"/>
<keyword evidence="4" id="KW-0687">Ribonucleoprotein</keyword>
<dbReference type="PANTHER" id="PTHR11759">
    <property type="entry name" value="40S RIBOSOMAL PROTEIN S14/30S RIBOSOMAL PROTEIN S11"/>
    <property type="match status" value="1"/>
</dbReference>
<dbReference type="GO" id="GO:0009507">
    <property type="term" value="C:chloroplast"/>
    <property type="evidence" value="ECO:0007669"/>
    <property type="project" value="UniProtKB-SubCell"/>
</dbReference>
<gene>
    <name evidence="6" type="ORF">CSUI_006819</name>
</gene>
<comment type="similarity">
    <text evidence="2">Belongs to the universal ribosomal protein uS11 family.</text>
</comment>
<name>A0A2C6KSK9_9APIC</name>
<dbReference type="Proteomes" id="UP000221165">
    <property type="component" value="Unassembled WGS sequence"/>
</dbReference>
<dbReference type="GO" id="GO:0006412">
    <property type="term" value="P:translation"/>
    <property type="evidence" value="ECO:0007669"/>
    <property type="project" value="InterPro"/>
</dbReference>
<feature type="region of interest" description="Disordered" evidence="5">
    <location>
        <begin position="40"/>
        <end position="60"/>
    </location>
</feature>
<comment type="subcellular location">
    <subcellularLocation>
        <location evidence="1">Plastid</location>
        <location evidence="1">Chloroplast</location>
    </subcellularLocation>
</comment>
<evidence type="ECO:0000256" key="2">
    <source>
        <dbReference type="ARBA" id="ARBA00006194"/>
    </source>
</evidence>
<evidence type="ECO:0000256" key="4">
    <source>
        <dbReference type="ARBA" id="ARBA00023274"/>
    </source>
</evidence>